<dbReference type="SUPFAM" id="SSF56112">
    <property type="entry name" value="Protein kinase-like (PK-like)"/>
    <property type="match status" value="1"/>
</dbReference>
<dbReference type="InterPro" id="IPR038305">
    <property type="entry name" value="HeLo_sf"/>
</dbReference>
<gene>
    <name evidence="3" type="ORF">ABVK25_007880</name>
</gene>
<dbReference type="Gene3D" id="1.10.510.10">
    <property type="entry name" value="Transferase(Phosphotransferase) domain 1"/>
    <property type="match status" value="1"/>
</dbReference>
<evidence type="ECO:0000313" key="3">
    <source>
        <dbReference type="EMBL" id="KAL2051724.1"/>
    </source>
</evidence>
<proteinExistence type="predicted"/>
<dbReference type="PANTHER" id="PTHR37542:SF3">
    <property type="entry name" value="PRION-INHIBITION AND PROPAGATION HELO DOMAIN-CONTAINING PROTEIN"/>
    <property type="match status" value="1"/>
</dbReference>
<dbReference type="InterPro" id="IPR029498">
    <property type="entry name" value="HeLo_dom"/>
</dbReference>
<dbReference type="PROSITE" id="PS50011">
    <property type="entry name" value="PROTEIN_KINASE_DOM"/>
    <property type="match status" value="1"/>
</dbReference>
<dbReference type="Proteomes" id="UP001590951">
    <property type="component" value="Unassembled WGS sequence"/>
</dbReference>
<feature type="domain" description="Protein kinase" evidence="2">
    <location>
        <begin position="256"/>
        <end position="584"/>
    </location>
</feature>
<dbReference type="EMBL" id="JBHFEH010000032">
    <property type="protein sequence ID" value="KAL2051724.1"/>
    <property type="molecule type" value="Genomic_DNA"/>
</dbReference>
<dbReference type="Pfam" id="PF14479">
    <property type="entry name" value="HeLo"/>
    <property type="match status" value="1"/>
</dbReference>
<dbReference type="InterPro" id="IPR011009">
    <property type="entry name" value="Kinase-like_dom_sf"/>
</dbReference>
<protein>
    <recommendedName>
        <fullName evidence="2">Protein kinase domain-containing protein</fullName>
    </recommendedName>
</protein>
<dbReference type="Gene3D" id="1.20.120.1020">
    <property type="entry name" value="Prion-inhibition and propagation, HeLo domain"/>
    <property type="match status" value="1"/>
</dbReference>
<name>A0ABR4B4A2_9LECA</name>
<keyword evidence="4" id="KW-1185">Reference proteome</keyword>
<feature type="region of interest" description="Disordered" evidence="1">
    <location>
        <begin position="497"/>
        <end position="519"/>
    </location>
</feature>
<evidence type="ECO:0000313" key="4">
    <source>
        <dbReference type="Proteomes" id="UP001590951"/>
    </source>
</evidence>
<feature type="compositionally biased region" description="Polar residues" evidence="1">
    <location>
        <begin position="104"/>
        <end position="115"/>
    </location>
</feature>
<dbReference type="InterPro" id="IPR000719">
    <property type="entry name" value="Prot_kinase_dom"/>
</dbReference>
<accession>A0ABR4B4A2</accession>
<organism evidence="3 4">
    <name type="scientific">Lepraria finkii</name>
    <dbReference type="NCBI Taxonomy" id="1340010"/>
    <lineage>
        <taxon>Eukaryota</taxon>
        <taxon>Fungi</taxon>
        <taxon>Dikarya</taxon>
        <taxon>Ascomycota</taxon>
        <taxon>Pezizomycotina</taxon>
        <taxon>Lecanoromycetes</taxon>
        <taxon>OSLEUM clade</taxon>
        <taxon>Lecanoromycetidae</taxon>
        <taxon>Lecanorales</taxon>
        <taxon>Lecanorineae</taxon>
        <taxon>Stereocaulaceae</taxon>
        <taxon>Lepraria</taxon>
    </lineage>
</organism>
<sequence length="584" mass="66585">MDPASFVLSVLGVVVELYRVSMVTYDLYLSIQDFTPDFRSLRLALEIERKRLELWAQSMGIDQTNGINERLQHDLDLLEIIRGILTNMKDSFKDSNKLLLEYQGTQSPPAASNSDQEPDLLRRTSPGTRKTLENYGRIVKWATRDKKKLEQLVKTLNKYNTDLDHLASNFQQASLRRSLRTQFLAPNNHEELRLLQETAVMVGNDELYHVATSKAFVREVYRNEDISDALEATHLKEVIKSDSEMLESLDSWRLDFSKLKYDGAAILNNHSRTNGVYRHDHGTSEPVIVDWTKCRDDSWRRRNPEAFQIRVASLARVLNKNLLPKGFRVLQCIGYLNASSTTIGYVFRTPAHAAEHSQAVSLYQILKNVRGPADIPELGARFDLAKAIATTVFEFHNIGWLHKNLNPNNVLFWPSEDHDGAPDLRSPFLVGFDLSRSNQPGEVSEKPIASEEDDMYRHPAYKESVEKGFKPSYDYYSLGILLFEVAMWRLVSQKRDHRSSSTSSKDKGREHSNSPDPEFVKNVVADAAQDLGRYIGKRYRDAVLSAIQVEFDGLYDGLGVDERDLALQQAIQRKVVDAVEFCQA</sequence>
<feature type="compositionally biased region" description="Basic and acidic residues" evidence="1">
    <location>
        <begin position="504"/>
        <end position="513"/>
    </location>
</feature>
<feature type="region of interest" description="Disordered" evidence="1">
    <location>
        <begin position="104"/>
        <end position="127"/>
    </location>
</feature>
<evidence type="ECO:0000259" key="2">
    <source>
        <dbReference type="PROSITE" id="PS50011"/>
    </source>
</evidence>
<dbReference type="PANTHER" id="PTHR37542">
    <property type="entry name" value="HELO DOMAIN-CONTAINING PROTEIN-RELATED"/>
    <property type="match status" value="1"/>
</dbReference>
<comment type="caution">
    <text evidence="3">The sequence shown here is derived from an EMBL/GenBank/DDBJ whole genome shotgun (WGS) entry which is preliminary data.</text>
</comment>
<reference evidence="3 4" key="1">
    <citation type="submission" date="2024-09" db="EMBL/GenBank/DDBJ databases">
        <title>Rethinking Asexuality: The Enigmatic Case of Functional Sexual Genes in Lepraria (Stereocaulaceae).</title>
        <authorList>
            <person name="Doellman M."/>
            <person name="Sun Y."/>
            <person name="Barcenas-Pena A."/>
            <person name="Lumbsch H.T."/>
            <person name="Grewe F."/>
        </authorList>
    </citation>
    <scope>NUCLEOTIDE SEQUENCE [LARGE SCALE GENOMIC DNA]</scope>
    <source>
        <strain evidence="3 4">Grewe 0041</strain>
    </source>
</reference>
<evidence type="ECO:0000256" key="1">
    <source>
        <dbReference type="SAM" id="MobiDB-lite"/>
    </source>
</evidence>